<evidence type="ECO:0000313" key="2">
    <source>
        <dbReference type="EMBL" id="KAF6744806.1"/>
    </source>
</evidence>
<protein>
    <submittedName>
        <fullName evidence="2">Uncharacterized protein</fullName>
    </submittedName>
</protein>
<reference evidence="2 3" key="1">
    <citation type="submission" date="2020-07" db="EMBL/GenBank/DDBJ databases">
        <title>Comparative genomics of pyrophilous fungi reveals a link between fire events and developmental genes.</title>
        <authorList>
            <consortium name="DOE Joint Genome Institute"/>
            <person name="Steindorff A.S."/>
            <person name="Carver A."/>
            <person name="Calhoun S."/>
            <person name="Stillman K."/>
            <person name="Liu H."/>
            <person name="Lipzen A."/>
            <person name="Pangilinan J."/>
            <person name="Labutti K."/>
            <person name="Bruns T.D."/>
            <person name="Grigoriev I.V."/>
        </authorList>
    </citation>
    <scope>NUCLEOTIDE SEQUENCE [LARGE SCALE GENOMIC DNA]</scope>
    <source>
        <strain evidence="2 3">CBS 144469</strain>
    </source>
</reference>
<accession>A0A8H6HEI6</accession>
<dbReference type="EMBL" id="JACGCI010000114">
    <property type="protein sequence ID" value="KAF6744806.1"/>
    <property type="molecule type" value="Genomic_DNA"/>
</dbReference>
<organism evidence="2 3">
    <name type="scientific">Ephemerocybe angulata</name>
    <dbReference type="NCBI Taxonomy" id="980116"/>
    <lineage>
        <taxon>Eukaryota</taxon>
        <taxon>Fungi</taxon>
        <taxon>Dikarya</taxon>
        <taxon>Basidiomycota</taxon>
        <taxon>Agaricomycotina</taxon>
        <taxon>Agaricomycetes</taxon>
        <taxon>Agaricomycetidae</taxon>
        <taxon>Agaricales</taxon>
        <taxon>Agaricineae</taxon>
        <taxon>Psathyrellaceae</taxon>
        <taxon>Ephemerocybe</taxon>
    </lineage>
</organism>
<sequence>MRVTLAPLLTVLLSAAALFGFAAAHQQDYAELEARHEPSSYLRSRDLSYEDLDARGGFDAEYEGLQARGGALEVPFQLSLRDFLEEAVEVYRRSGDRFEVFIDIRLSGMHLDSRRVQLTSSTPLREIYQAVALRRGIDTTRPDLPQLITLRINGNIVTAGMDTTLGTLGITQAGHHIGGELTRAGEAAAAGGSSHGKTLPKKKQ</sequence>
<keyword evidence="3" id="KW-1185">Reference proteome</keyword>
<proteinExistence type="predicted"/>
<keyword evidence="1" id="KW-0732">Signal</keyword>
<gene>
    <name evidence="2" type="ORF">DFP72DRAFT_1093187</name>
</gene>
<evidence type="ECO:0000256" key="1">
    <source>
        <dbReference type="SAM" id="SignalP"/>
    </source>
</evidence>
<feature type="chain" id="PRO_5034393568" evidence="1">
    <location>
        <begin position="25"/>
        <end position="204"/>
    </location>
</feature>
<dbReference type="AlphaFoldDB" id="A0A8H6HEI6"/>
<comment type="caution">
    <text evidence="2">The sequence shown here is derived from an EMBL/GenBank/DDBJ whole genome shotgun (WGS) entry which is preliminary data.</text>
</comment>
<dbReference type="Proteomes" id="UP000521943">
    <property type="component" value="Unassembled WGS sequence"/>
</dbReference>
<name>A0A8H6HEI6_9AGAR</name>
<feature type="signal peptide" evidence="1">
    <location>
        <begin position="1"/>
        <end position="24"/>
    </location>
</feature>
<evidence type="ECO:0000313" key="3">
    <source>
        <dbReference type="Proteomes" id="UP000521943"/>
    </source>
</evidence>